<evidence type="ECO:0000256" key="2">
    <source>
        <dbReference type="ARBA" id="ARBA00022527"/>
    </source>
</evidence>
<dbReference type="OrthoDB" id="4062651at2759"/>
<feature type="compositionally biased region" description="Acidic residues" evidence="4">
    <location>
        <begin position="59"/>
        <end position="69"/>
    </location>
</feature>
<dbReference type="Gramene" id="TVU27453">
    <property type="protein sequence ID" value="TVU27453"/>
    <property type="gene ID" value="EJB05_30064"/>
</dbReference>
<organism evidence="5 6">
    <name type="scientific">Eragrostis curvula</name>
    <name type="common">weeping love grass</name>
    <dbReference type="NCBI Taxonomy" id="38414"/>
    <lineage>
        <taxon>Eukaryota</taxon>
        <taxon>Viridiplantae</taxon>
        <taxon>Streptophyta</taxon>
        <taxon>Embryophyta</taxon>
        <taxon>Tracheophyta</taxon>
        <taxon>Spermatophyta</taxon>
        <taxon>Magnoliopsida</taxon>
        <taxon>Liliopsida</taxon>
        <taxon>Poales</taxon>
        <taxon>Poaceae</taxon>
        <taxon>PACMAD clade</taxon>
        <taxon>Chloridoideae</taxon>
        <taxon>Eragrostideae</taxon>
        <taxon>Eragrostidinae</taxon>
        <taxon>Eragrostis</taxon>
    </lineage>
</organism>
<dbReference type="AlphaFoldDB" id="A0A5J9UUL6"/>
<comment type="subcellular location">
    <subcellularLocation>
        <location evidence="1">Membrane</location>
    </subcellularLocation>
</comment>
<evidence type="ECO:0000256" key="1">
    <source>
        <dbReference type="ARBA" id="ARBA00004370"/>
    </source>
</evidence>
<protein>
    <submittedName>
        <fullName evidence="5">Uncharacterized protein</fullName>
    </submittedName>
</protein>
<dbReference type="GO" id="GO:0004674">
    <property type="term" value="F:protein serine/threonine kinase activity"/>
    <property type="evidence" value="ECO:0007669"/>
    <property type="project" value="UniProtKB-KW"/>
</dbReference>
<dbReference type="Proteomes" id="UP000324897">
    <property type="component" value="Chromosome 2"/>
</dbReference>
<gene>
    <name evidence="5" type="ORF">EJB05_30064</name>
</gene>
<dbReference type="PANTHER" id="PTHR47985">
    <property type="entry name" value="OS07G0668900 PROTEIN"/>
    <property type="match status" value="1"/>
</dbReference>
<reference evidence="5 6" key="1">
    <citation type="journal article" date="2019" name="Sci. Rep.">
        <title>A high-quality genome of Eragrostis curvula grass provides insights into Poaceae evolution and supports new strategies to enhance forage quality.</title>
        <authorList>
            <person name="Carballo J."/>
            <person name="Santos B.A.C.M."/>
            <person name="Zappacosta D."/>
            <person name="Garbus I."/>
            <person name="Selva J.P."/>
            <person name="Gallo C.A."/>
            <person name="Diaz A."/>
            <person name="Albertini E."/>
            <person name="Caccamo M."/>
            <person name="Echenique V."/>
        </authorList>
    </citation>
    <scope>NUCLEOTIDE SEQUENCE [LARGE SCALE GENOMIC DNA]</scope>
    <source>
        <strain evidence="6">cv. Victoria</strain>
        <tissue evidence="5">Leaf</tissue>
    </source>
</reference>
<evidence type="ECO:0000313" key="6">
    <source>
        <dbReference type="Proteomes" id="UP000324897"/>
    </source>
</evidence>
<accession>A0A5J9UUL6</accession>
<keyword evidence="2" id="KW-0723">Serine/threonine-protein kinase</keyword>
<dbReference type="PANTHER" id="PTHR47985:SF51">
    <property type="entry name" value="RECEPTOR-LIKE KINASE LIP2"/>
    <property type="match status" value="1"/>
</dbReference>
<evidence type="ECO:0000256" key="4">
    <source>
        <dbReference type="SAM" id="MobiDB-lite"/>
    </source>
</evidence>
<feature type="region of interest" description="Disordered" evidence="4">
    <location>
        <begin position="51"/>
        <end position="76"/>
    </location>
</feature>
<evidence type="ECO:0000313" key="5">
    <source>
        <dbReference type="EMBL" id="TVU27453.1"/>
    </source>
</evidence>
<dbReference type="GO" id="GO:0016020">
    <property type="term" value="C:membrane"/>
    <property type="evidence" value="ECO:0007669"/>
    <property type="project" value="UniProtKB-SubCell"/>
</dbReference>
<feature type="non-terminal residue" evidence="5">
    <location>
        <position position="1"/>
    </location>
</feature>
<sequence>MLSWLRRFPHDIHSKKQGSNSNRRASSSTSWRNKSNSFTARIIRCASTVVDVAGRQQQPDDDEDDEDDDERGRLPSLHELVDPRLVMAMQSPATAELNQAVGVAAMCLQEHHALRPVMADVVTTLSFLTNVDDSSAASKSSSCILTTTKSSSCVLPTTTKNQ</sequence>
<proteinExistence type="predicted"/>
<keyword evidence="3" id="KW-0472">Membrane</keyword>
<keyword evidence="2" id="KW-0808">Transferase</keyword>
<keyword evidence="2" id="KW-0418">Kinase</keyword>
<evidence type="ECO:0000256" key="3">
    <source>
        <dbReference type="ARBA" id="ARBA00023136"/>
    </source>
</evidence>
<feature type="compositionally biased region" description="Low complexity" evidence="4">
    <location>
        <begin position="19"/>
        <end position="33"/>
    </location>
</feature>
<comment type="caution">
    <text evidence="5">The sequence shown here is derived from an EMBL/GenBank/DDBJ whole genome shotgun (WGS) entry which is preliminary data.</text>
</comment>
<name>A0A5J9UUL6_9POAL</name>
<dbReference type="EMBL" id="RWGY01000013">
    <property type="protein sequence ID" value="TVU27453.1"/>
    <property type="molecule type" value="Genomic_DNA"/>
</dbReference>
<keyword evidence="6" id="KW-1185">Reference proteome</keyword>
<feature type="region of interest" description="Disordered" evidence="4">
    <location>
        <begin position="12"/>
        <end position="33"/>
    </location>
</feature>